<evidence type="ECO:0000313" key="4">
    <source>
        <dbReference type="EMBL" id="KAK2945292.1"/>
    </source>
</evidence>
<gene>
    <name evidence="8" type="ORF">BLNAU_16057</name>
    <name evidence="7" type="ORF">BLNAU_17133</name>
    <name evidence="6" type="ORF">BLNAU_17802</name>
    <name evidence="5" type="ORF">BLNAU_18280</name>
    <name evidence="4" type="ORF">BLNAU_19793</name>
    <name evidence="3" type="ORF">BLNAU_23230</name>
    <name evidence="2" type="ORF">BLNAU_24412</name>
</gene>
<dbReference type="EMBL" id="JARBJD010000455">
    <property type="protein sequence ID" value="KAK2941858.1"/>
    <property type="molecule type" value="Genomic_DNA"/>
</dbReference>
<evidence type="ECO:0000313" key="6">
    <source>
        <dbReference type="EMBL" id="KAK2947241.1"/>
    </source>
</evidence>
<dbReference type="EMBL" id="JARBJD010000206">
    <property type="protein sequence ID" value="KAK2947241.1"/>
    <property type="molecule type" value="Genomic_DNA"/>
</dbReference>
<evidence type="ECO:0000313" key="7">
    <source>
        <dbReference type="EMBL" id="KAK2947906.1"/>
    </source>
</evidence>
<feature type="compositionally biased region" description="Basic and acidic residues" evidence="1">
    <location>
        <begin position="110"/>
        <end position="142"/>
    </location>
</feature>
<dbReference type="EMBL" id="JARBJD010000218">
    <property type="protein sequence ID" value="KAK2946822.1"/>
    <property type="molecule type" value="Genomic_DNA"/>
</dbReference>
<evidence type="ECO:0000256" key="1">
    <source>
        <dbReference type="SAM" id="MobiDB-lite"/>
    </source>
</evidence>
<feature type="compositionally biased region" description="Polar residues" evidence="1">
    <location>
        <begin position="37"/>
        <end position="47"/>
    </location>
</feature>
<evidence type="ECO:0000313" key="8">
    <source>
        <dbReference type="EMBL" id="KAK2949057.1"/>
    </source>
</evidence>
<dbReference type="EMBL" id="JARBJD010000625">
    <property type="protein sequence ID" value="KAK2940681.1"/>
    <property type="molecule type" value="Genomic_DNA"/>
</dbReference>
<proteinExistence type="predicted"/>
<keyword evidence="9" id="KW-1185">Reference proteome</keyword>
<dbReference type="EMBL" id="JARBJD010000164">
    <property type="protein sequence ID" value="KAK2949057.1"/>
    <property type="molecule type" value="Genomic_DNA"/>
</dbReference>
<evidence type="ECO:0000313" key="5">
    <source>
        <dbReference type="EMBL" id="KAK2946822.1"/>
    </source>
</evidence>
<organism evidence="8 9">
    <name type="scientific">Blattamonas nauphoetae</name>
    <dbReference type="NCBI Taxonomy" id="2049346"/>
    <lineage>
        <taxon>Eukaryota</taxon>
        <taxon>Metamonada</taxon>
        <taxon>Preaxostyla</taxon>
        <taxon>Oxymonadida</taxon>
        <taxon>Blattamonas</taxon>
    </lineage>
</organism>
<dbReference type="Proteomes" id="UP001281761">
    <property type="component" value="Unassembled WGS sequence"/>
</dbReference>
<feature type="region of interest" description="Disordered" evidence="1">
    <location>
        <begin position="37"/>
        <end position="68"/>
    </location>
</feature>
<dbReference type="EMBL" id="JARBJD010000266">
    <property type="protein sequence ID" value="KAK2945292.1"/>
    <property type="molecule type" value="Genomic_DNA"/>
</dbReference>
<sequence length="154" mass="17339">MPHLPFTNNSLGHFETGDWVLCIDASCAIVEESEATPKTYSTLTPQQLAREKKSGRPTTRSSDNANDPFKSCAYRLIYRRVETELVTQDELTAVKRDYERSLDPAQAPKMNEKEGGKTDGMDVEGGVKKADDGKEKENSGKVEEEEEKKKRRIK</sequence>
<comment type="caution">
    <text evidence="8">The sequence shown here is derived from an EMBL/GenBank/DDBJ whole genome shotgun (WGS) entry which is preliminary data.</text>
</comment>
<accession>A0ABQ9X916</accession>
<dbReference type="EMBL" id="JARBJD010000188">
    <property type="protein sequence ID" value="KAK2947906.1"/>
    <property type="molecule type" value="Genomic_DNA"/>
</dbReference>
<feature type="compositionally biased region" description="Polar residues" evidence="1">
    <location>
        <begin position="56"/>
        <end position="65"/>
    </location>
</feature>
<feature type="region of interest" description="Disordered" evidence="1">
    <location>
        <begin position="89"/>
        <end position="154"/>
    </location>
</feature>
<name>A0ABQ9X916_9EUKA</name>
<feature type="compositionally biased region" description="Basic and acidic residues" evidence="1">
    <location>
        <begin position="92"/>
        <end position="102"/>
    </location>
</feature>
<evidence type="ECO:0000313" key="2">
    <source>
        <dbReference type="EMBL" id="KAK2940681.1"/>
    </source>
</evidence>
<evidence type="ECO:0000313" key="9">
    <source>
        <dbReference type="Proteomes" id="UP001281761"/>
    </source>
</evidence>
<protein>
    <submittedName>
        <fullName evidence="8">Uncharacterized protein</fullName>
    </submittedName>
</protein>
<reference evidence="8 9" key="1">
    <citation type="journal article" date="2022" name="bioRxiv">
        <title>Genomics of Preaxostyla Flagellates Illuminates Evolutionary Transitions and the Path Towards Mitochondrial Loss.</title>
        <authorList>
            <person name="Novak L.V.F."/>
            <person name="Treitli S.C."/>
            <person name="Pyrih J."/>
            <person name="Halakuc P."/>
            <person name="Pipaliya S.V."/>
            <person name="Vacek V."/>
            <person name="Brzon O."/>
            <person name="Soukal P."/>
            <person name="Eme L."/>
            <person name="Dacks J.B."/>
            <person name="Karnkowska A."/>
            <person name="Elias M."/>
            <person name="Hampl V."/>
        </authorList>
    </citation>
    <scope>NUCLEOTIDE SEQUENCE [LARGE SCALE GENOMIC DNA]</scope>
    <source>
        <strain evidence="8">NAU3</strain>
        <tissue evidence="8">Gut</tissue>
    </source>
</reference>
<evidence type="ECO:0000313" key="3">
    <source>
        <dbReference type="EMBL" id="KAK2941858.1"/>
    </source>
</evidence>